<evidence type="ECO:0000259" key="5">
    <source>
        <dbReference type="Pfam" id="PF01975"/>
    </source>
</evidence>
<keyword evidence="4" id="KW-0732">Signal</keyword>
<dbReference type="SUPFAM" id="SSF64167">
    <property type="entry name" value="SurE-like"/>
    <property type="match status" value="1"/>
</dbReference>
<feature type="chain" id="PRO_5040440259" evidence="4">
    <location>
        <begin position="18"/>
        <end position="297"/>
    </location>
</feature>
<dbReference type="PANTHER" id="PTHR30457">
    <property type="entry name" value="5'-NUCLEOTIDASE SURE"/>
    <property type="match status" value="1"/>
</dbReference>
<comment type="caution">
    <text evidence="6">The sequence shown here is derived from an EMBL/GenBank/DDBJ whole genome shotgun (WGS) entry which is preliminary data.</text>
</comment>
<name>A0A9P4MII8_9PEZI</name>
<evidence type="ECO:0000256" key="1">
    <source>
        <dbReference type="ARBA" id="ARBA00011062"/>
    </source>
</evidence>
<evidence type="ECO:0000313" key="6">
    <source>
        <dbReference type="EMBL" id="KAF2154243.1"/>
    </source>
</evidence>
<reference evidence="6" key="1">
    <citation type="journal article" date="2020" name="Stud. Mycol.">
        <title>101 Dothideomycetes genomes: a test case for predicting lifestyles and emergence of pathogens.</title>
        <authorList>
            <person name="Haridas S."/>
            <person name="Albert R."/>
            <person name="Binder M."/>
            <person name="Bloem J."/>
            <person name="Labutti K."/>
            <person name="Salamov A."/>
            <person name="Andreopoulos B."/>
            <person name="Baker S."/>
            <person name="Barry K."/>
            <person name="Bills G."/>
            <person name="Bluhm B."/>
            <person name="Cannon C."/>
            <person name="Castanera R."/>
            <person name="Culley D."/>
            <person name="Daum C."/>
            <person name="Ezra D."/>
            <person name="Gonzalez J."/>
            <person name="Henrissat B."/>
            <person name="Kuo A."/>
            <person name="Liang C."/>
            <person name="Lipzen A."/>
            <person name="Lutzoni F."/>
            <person name="Magnuson J."/>
            <person name="Mondo S."/>
            <person name="Nolan M."/>
            <person name="Ohm R."/>
            <person name="Pangilinan J."/>
            <person name="Park H.-J."/>
            <person name="Ramirez L."/>
            <person name="Alfaro M."/>
            <person name="Sun H."/>
            <person name="Tritt A."/>
            <person name="Yoshinaga Y."/>
            <person name="Zwiers L.-H."/>
            <person name="Turgeon B."/>
            <person name="Goodwin S."/>
            <person name="Spatafora J."/>
            <person name="Crous P."/>
            <person name="Grigoriev I."/>
        </authorList>
    </citation>
    <scope>NUCLEOTIDE SEQUENCE</scope>
    <source>
        <strain evidence="6">CBS 260.36</strain>
    </source>
</reference>
<evidence type="ECO:0000256" key="4">
    <source>
        <dbReference type="SAM" id="SignalP"/>
    </source>
</evidence>
<protein>
    <submittedName>
        <fullName evidence="6">5'/3'-nucleotidase sure family protein</fullName>
    </submittedName>
</protein>
<dbReference type="InterPro" id="IPR002828">
    <property type="entry name" value="SurE-like_Pase/nucleotidase"/>
</dbReference>
<dbReference type="InterPro" id="IPR036523">
    <property type="entry name" value="SurE-like_sf"/>
</dbReference>
<dbReference type="GO" id="GO:0046872">
    <property type="term" value="F:metal ion binding"/>
    <property type="evidence" value="ECO:0007669"/>
    <property type="project" value="UniProtKB-KW"/>
</dbReference>
<accession>A0A9P4MII8</accession>
<keyword evidence="7" id="KW-1185">Reference proteome</keyword>
<dbReference type="Proteomes" id="UP000799439">
    <property type="component" value="Unassembled WGS sequence"/>
</dbReference>
<sequence length="297" mass="30275">MRLSPATVLALPAAANAFNLVLSNDDGWAEINIRTFYNALTAAGEKVILSAPALNKSGTSSSDAPPTTLNGPCEFNSCPSGSPPTGSNATNPYLNYVNSYPATAMAYGIQTLAPKLFNGGKADFAVSGFNVGSNTGLTGIFSGTIGAAGKAASLGVPSIAFSGTTGDQTAWTAPTPLYASIYADLAVNLTETVLKSGTPYLPANVYLNVNLGAVSPSACTKASDFKFVLSRLYTAVASPDDVQTCGSKRLPTESTVMKAAGCYVSVSVANATNKRDAYSAQAPVLAKLGGLLSCLPE</sequence>
<dbReference type="OrthoDB" id="4018688at2759"/>
<evidence type="ECO:0000313" key="7">
    <source>
        <dbReference type="Proteomes" id="UP000799439"/>
    </source>
</evidence>
<organism evidence="6 7">
    <name type="scientific">Myriangium duriaei CBS 260.36</name>
    <dbReference type="NCBI Taxonomy" id="1168546"/>
    <lineage>
        <taxon>Eukaryota</taxon>
        <taxon>Fungi</taxon>
        <taxon>Dikarya</taxon>
        <taxon>Ascomycota</taxon>
        <taxon>Pezizomycotina</taxon>
        <taxon>Dothideomycetes</taxon>
        <taxon>Dothideomycetidae</taxon>
        <taxon>Myriangiales</taxon>
        <taxon>Myriangiaceae</taxon>
        <taxon>Myriangium</taxon>
    </lineage>
</organism>
<proteinExistence type="inferred from homology"/>
<dbReference type="PANTHER" id="PTHR30457:SF0">
    <property type="entry name" value="PHOSPHATASE, PUTATIVE (AFU_ORTHOLOGUE AFUA_4G01070)-RELATED"/>
    <property type="match status" value="1"/>
</dbReference>
<keyword evidence="3" id="KW-0378">Hydrolase</keyword>
<dbReference type="Gene3D" id="3.40.1210.10">
    <property type="entry name" value="Survival protein SurE-like phosphatase/nucleotidase"/>
    <property type="match status" value="1"/>
</dbReference>
<comment type="similarity">
    <text evidence="1">Belongs to the SurE nucleotidase family.</text>
</comment>
<keyword evidence="2" id="KW-0479">Metal-binding</keyword>
<evidence type="ECO:0000256" key="3">
    <source>
        <dbReference type="ARBA" id="ARBA00022801"/>
    </source>
</evidence>
<dbReference type="InterPro" id="IPR030048">
    <property type="entry name" value="SurE"/>
</dbReference>
<evidence type="ECO:0000256" key="2">
    <source>
        <dbReference type="ARBA" id="ARBA00022723"/>
    </source>
</evidence>
<feature type="signal peptide" evidence="4">
    <location>
        <begin position="1"/>
        <end position="17"/>
    </location>
</feature>
<feature type="domain" description="Survival protein SurE-like phosphatase/nucleotidase" evidence="5">
    <location>
        <begin position="21"/>
        <end position="219"/>
    </location>
</feature>
<dbReference type="EMBL" id="ML996084">
    <property type="protein sequence ID" value="KAF2154243.1"/>
    <property type="molecule type" value="Genomic_DNA"/>
</dbReference>
<dbReference type="Pfam" id="PF01975">
    <property type="entry name" value="SurE"/>
    <property type="match status" value="1"/>
</dbReference>
<dbReference type="AlphaFoldDB" id="A0A9P4MII8"/>
<dbReference type="GO" id="GO:0008252">
    <property type="term" value="F:nucleotidase activity"/>
    <property type="evidence" value="ECO:0007669"/>
    <property type="project" value="InterPro"/>
</dbReference>
<gene>
    <name evidence="6" type="ORF">K461DRAFT_277354</name>
</gene>